<dbReference type="Proteomes" id="UP000886998">
    <property type="component" value="Unassembled WGS sequence"/>
</dbReference>
<feature type="region of interest" description="Disordered" evidence="1">
    <location>
        <begin position="1"/>
        <end position="62"/>
    </location>
</feature>
<dbReference type="EMBL" id="BMAV01011942">
    <property type="protein sequence ID" value="GFY58164.1"/>
    <property type="molecule type" value="Genomic_DNA"/>
</dbReference>
<protein>
    <submittedName>
        <fullName evidence="2">Uncharacterized protein</fullName>
    </submittedName>
</protein>
<feature type="compositionally biased region" description="Basic and acidic residues" evidence="1">
    <location>
        <begin position="17"/>
        <end position="29"/>
    </location>
</feature>
<gene>
    <name evidence="2" type="ORF">TNIN_484441</name>
</gene>
<evidence type="ECO:0000313" key="3">
    <source>
        <dbReference type="Proteomes" id="UP000886998"/>
    </source>
</evidence>
<proteinExistence type="predicted"/>
<name>A0A8X6XRH7_9ARAC</name>
<evidence type="ECO:0000313" key="2">
    <source>
        <dbReference type="EMBL" id="GFY58164.1"/>
    </source>
</evidence>
<reference evidence="2" key="1">
    <citation type="submission" date="2020-08" db="EMBL/GenBank/DDBJ databases">
        <title>Multicomponent nature underlies the extraordinary mechanical properties of spider dragline silk.</title>
        <authorList>
            <person name="Kono N."/>
            <person name="Nakamura H."/>
            <person name="Mori M."/>
            <person name="Yoshida Y."/>
            <person name="Ohtoshi R."/>
            <person name="Malay A.D."/>
            <person name="Moran D.A.P."/>
            <person name="Tomita M."/>
            <person name="Numata K."/>
            <person name="Arakawa K."/>
        </authorList>
    </citation>
    <scope>NUCLEOTIDE SEQUENCE</scope>
</reference>
<accession>A0A8X6XRH7</accession>
<organism evidence="2 3">
    <name type="scientific">Trichonephila inaurata madagascariensis</name>
    <dbReference type="NCBI Taxonomy" id="2747483"/>
    <lineage>
        <taxon>Eukaryota</taxon>
        <taxon>Metazoa</taxon>
        <taxon>Ecdysozoa</taxon>
        <taxon>Arthropoda</taxon>
        <taxon>Chelicerata</taxon>
        <taxon>Arachnida</taxon>
        <taxon>Araneae</taxon>
        <taxon>Araneomorphae</taxon>
        <taxon>Entelegynae</taxon>
        <taxon>Araneoidea</taxon>
        <taxon>Nephilidae</taxon>
        <taxon>Trichonephila</taxon>
        <taxon>Trichonephila inaurata</taxon>
    </lineage>
</organism>
<dbReference type="AlphaFoldDB" id="A0A8X6XRH7"/>
<keyword evidence="3" id="KW-1185">Reference proteome</keyword>
<comment type="caution">
    <text evidence="2">The sequence shown here is derived from an EMBL/GenBank/DDBJ whole genome shotgun (WGS) entry which is preliminary data.</text>
</comment>
<sequence>MLKSETAAKNKLTPPKEMTDKTETAKDTTEDNSVLKKNTRTKDFISPQNLQRSKSGRIPLFPHPLRRNQYQALFGKHPRSRTRDIAVVPVAKTSKITPINLKIPNELKNQLSKKYRTLLPSTKLSGEFLKIFCDLAR</sequence>
<evidence type="ECO:0000256" key="1">
    <source>
        <dbReference type="SAM" id="MobiDB-lite"/>
    </source>
</evidence>